<accession>A0A078FI72</accession>
<sequence length="59" mass="7106">MCEECGNSWNALRRKLSWVMMMGETLKITTEEQRTERTLSRVKNTVVYFIYLYECHINV</sequence>
<reference evidence="1 2" key="1">
    <citation type="journal article" date="2014" name="Science">
        <title>Plant genetics. Early allopolyploid evolution in the post-Neolithic Brassica napus oilseed genome.</title>
        <authorList>
            <person name="Chalhoub B."/>
            <person name="Denoeud F."/>
            <person name="Liu S."/>
            <person name="Parkin I.A."/>
            <person name="Tang H."/>
            <person name="Wang X."/>
            <person name="Chiquet J."/>
            <person name="Belcram H."/>
            <person name="Tong C."/>
            <person name="Samans B."/>
            <person name="Correa M."/>
            <person name="Da Silva C."/>
            <person name="Just J."/>
            <person name="Falentin C."/>
            <person name="Koh C.S."/>
            <person name="Le Clainche I."/>
            <person name="Bernard M."/>
            <person name="Bento P."/>
            <person name="Noel B."/>
            <person name="Labadie K."/>
            <person name="Alberti A."/>
            <person name="Charles M."/>
            <person name="Arnaud D."/>
            <person name="Guo H."/>
            <person name="Daviaud C."/>
            <person name="Alamery S."/>
            <person name="Jabbari K."/>
            <person name="Zhao M."/>
            <person name="Edger P.P."/>
            <person name="Chelaifa H."/>
            <person name="Tack D."/>
            <person name="Lassalle G."/>
            <person name="Mestiri I."/>
            <person name="Schnel N."/>
            <person name="Le Paslier M.C."/>
            <person name="Fan G."/>
            <person name="Renault V."/>
            <person name="Bayer P.E."/>
            <person name="Golicz A.A."/>
            <person name="Manoli S."/>
            <person name="Lee T.H."/>
            <person name="Thi V.H."/>
            <person name="Chalabi S."/>
            <person name="Hu Q."/>
            <person name="Fan C."/>
            <person name="Tollenaere R."/>
            <person name="Lu Y."/>
            <person name="Battail C."/>
            <person name="Shen J."/>
            <person name="Sidebottom C.H."/>
            <person name="Wang X."/>
            <person name="Canaguier A."/>
            <person name="Chauveau A."/>
            <person name="Berard A."/>
            <person name="Deniot G."/>
            <person name="Guan M."/>
            <person name="Liu Z."/>
            <person name="Sun F."/>
            <person name="Lim Y.P."/>
            <person name="Lyons E."/>
            <person name="Town C.D."/>
            <person name="Bancroft I."/>
            <person name="Wang X."/>
            <person name="Meng J."/>
            <person name="Ma J."/>
            <person name="Pires J.C."/>
            <person name="King G.J."/>
            <person name="Brunel D."/>
            <person name="Delourme R."/>
            <person name="Renard M."/>
            <person name="Aury J.M."/>
            <person name="Adams K.L."/>
            <person name="Batley J."/>
            <person name="Snowdon R.J."/>
            <person name="Tost J."/>
            <person name="Edwards D."/>
            <person name="Zhou Y."/>
            <person name="Hua W."/>
            <person name="Sharpe A.G."/>
            <person name="Paterson A.H."/>
            <person name="Guan C."/>
            <person name="Wincker P."/>
        </authorList>
    </citation>
    <scope>NUCLEOTIDE SEQUENCE [LARGE SCALE GENOMIC DNA]</scope>
    <source>
        <strain evidence="2">cv. Darmor-bzh</strain>
    </source>
</reference>
<proteinExistence type="predicted"/>
<evidence type="ECO:0000313" key="2">
    <source>
        <dbReference type="Proteomes" id="UP000028999"/>
    </source>
</evidence>
<dbReference type="Proteomes" id="UP000028999">
    <property type="component" value="Unassembled WGS sequence"/>
</dbReference>
<gene>
    <name evidence="1" type="primary">BnaC02g02420D</name>
    <name evidence="1" type="ORF">GSBRNA2T00078670001</name>
</gene>
<evidence type="ECO:0000313" key="1">
    <source>
        <dbReference type="EMBL" id="CDY14125.1"/>
    </source>
</evidence>
<dbReference type="Gramene" id="CDY14125">
    <property type="protein sequence ID" value="CDY14125"/>
    <property type="gene ID" value="GSBRNA2T00078670001"/>
</dbReference>
<name>A0A078FI72_BRANA</name>
<dbReference type="PaxDb" id="3708-A0A078FI72"/>
<organism evidence="1 2">
    <name type="scientific">Brassica napus</name>
    <name type="common">Rape</name>
    <dbReference type="NCBI Taxonomy" id="3708"/>
    <lineage>
        <taxon>Eukaryota</taxon>
        <taxon>Viridiplantae</taxon>
        <taxon>Streptophyta</taxon>
        <taxon>Embryophyta</taxon>
        <taxon>Tracheophyta</taxon>
        <taxon>Spermatophyta</taxon>
        <taxon>Magnoliopsida</taxon>
        <taxon>eudicotyledons</taxon>
        <taxon>Gunneridae</taxon>
        <taxon>Pentapetalae</taxon>
        <taxon>rosids</taxon>
        <taxon>malvids</taxon>
        <taxon>Brassicales</taxon>
        <taxon>Brassicaceae</taxon>
        <taxon>Brassiceae</taxon>
        <taxon>Brassica</taxon>
    </lineage>
</organism>
<protein>
    <submittedName>
        <fullName evidence="1">BnaC02g02420D protein</fullName>
    </submittedName>
</protein>
<dbReference type="EMBL" id="LK032040">
    <property type="protein sequence ID" value="CDY14125.1"/>
    <property type="molecule type" value="Genomic_DNA"/>
</dbReference>
<keyword evidence="2" id="KW-1185">Reference proteome</keyword>
<dbReference type="AlphaFoldDB" id="A0A078FI72"/>